<dbReference type="Proteomes" id="UP001060085">
    <property type="component" value="Linkage Group LG01"/>
</dbReference>
<keyword evidence="2" id="KW-1185">Reference proteome</keyword>
<organism evidence="1 2">
    <name type="scientific">Catharanthus roseus</name>
    <name type="common">Madagascar periwinkle</name>
    <name type="synonym">Vinca rosea</name>
    <dbReference type="NCBI Taxonomy" id="4058"/>
    <lineage>
        <taxon>Eukaryota</taxon>
        <taxon>Viridiplantae</taxon>
        <taxon>Streptophyta</taxon>
        <taxon>Embryophyta</taxon>
        <taxon>Tracheophyta</taxon>
        <taxon>Spermatophyta</taxon>
        <taxon>Magnoliopsida</taxon>
        <taxon>eudicotyledons</taxon>
        <taxon>Gunneridae</taxon>
        <taxon>Pentapetalae</taxon>
        <taxon>asterids</taxon>
        <taxon>lamiids</taxon>
        <taxon>Gentianales</taxon>
        <taxon>Apocynaceae</taxon>
        <taxon>Rauvolfioideae</taxon>
        <taxon>Vinceae</taxon>
        <taxon>Catharanthinae</taxon>
        <taxon>Catharanthus</taxon>
    </lineage>
</organism>
<protein>
    <submittedName>
        <fullName evidence="1">Uncharacterized protein</fullName>
    </submittedName>
</protein>
<comment type="caution">
    <text evidence="1">The sequence shown here is derived from an EMBL/GenBank/DDBJ whole genome shotgun (WGS) entry which is preliminary data.</text>
</comment>
<gene>
    <name evidence="1" type="ORF">M9H77_02715</name>
</gene>
<evidence type="ECO:0000313" key="2">
    <source>
        <dbReference type="Proteomes" id="UP001060085"/>
    </source>
</evidence>
<accession>A0ACC0C964</accession>
<sequence>MGVDVLKKRGQLFPRILFSAVVENDRNCILVSYATKSQKYTKNQVEEVKQMAAAAKSTAGQISAPGTSAVAEKTAQHILVSDLGVSKLEMNRELQWKCPNRFGTFWLPLCANQFTFGVYFYLQLIIVLYLLHEVLCASILMSMLYTNMNSLLQHLVLDLYFRHKKSNKKKISNLEPTFEMQKEQVTEDIYKIYYGYSNKSKVERLNKNSDYFEGLDKPVKILSPLLGIYF</sequence>
<name>A0ACC0C964_CATRO</name>
<evidence type="ECO:0000313" key="1">
    <source>
        <dbReference type="EMBL" id="KAI5681487.1"/>
    </source>
</evidence>
<proteinExistence type="predicted"/>
<reference evidence="2" key="1">
    <citation type="journal article" date="2023" name="Nat. Plants">
        <title>Single-cell RNA sequencing provides a high-resolution roadmap for understanding the multicellular compartmentation of specialized metabolism.</title>
        <authorList>
            <person name="Sun S."/>
            <person name="Shen X."/>
            <person name="Li Y."/>
            <person name="Li Y."/>
            <person name="Wang S."/>
            <person name="Li R."/>
            <person name="Zhang H."/>
            <person name="Shen G."/>
            <person name="Guo B."/>
            <person name="Wei J."/>
            <person name="Xu J."/>
            <person name="St-Pierre B."/>
            <person name="Chen S."/>
            <person name="Sun C."/>
        </authorList>
    </citation>
    <scope>NUCLEOTIDE SEQUENCE [LARGE SCALE GENOMIC DNA]</scope>
</reference>
<dbReference type="EMBL" id="CM044701">
    <property type="protein sequence ID" value="KAI5681487.1"/>
    <property type="molecule type" value="Genomic_DNA"/>
</dbReference>